<evidence type="ECO:0000259" key="2">
    <source>
        <dbReference type="Pfam" id="PF11795"/>
    </source>
</evidence>
<name>A0A081D9J7_NONUL</name>
<dbReference type="Pfam" id="PF11795">
    <property type="entry name" value="DUF3322"/>
    <property type="match status" value="1"/>
</dbReference>
<reference evidence="3 4" key="1">
    <citation type="journal article" date="2014" name="Genome Announc.">
        <title>Draft Genome Sequences of Marine Flavobacterium Nonlabens Strains NR17, NR24, NR27, NR32, NR33, and Ara13.</title>
        <authorList>
            <person name="Nakanishi M."/>
            <person name="Meirelles P."/>
            <person name="Suzuki R."/>
            <person name="Takatani N."/>
            <person name="Mino S."/>
            <person name="Suda W."/>
            <person name="Oshima K."/>
            <person name="Hattori M."/>
            <person name="Ohkuma M."/>
            <person name="Hosokawa M."/>
            <person name="Miyashita K."/>
            <person name="Thompson F.L."/>
            <person name="Niwa A."/>
            <person name="Sawabe T."/>
            <person name="Sawabe T."/>
        </authorList>
    </citation>
    <scope>NUCLEOTIDE SEQUENCE [LARGE SCALE GENOMIC DNA]</scope>
    <source>
        <strain evidence="4">JCM19296</strain>
    </source>
</reference>
<evidence type="ECO:0000313" key="4">
    <source>
        <dbReference type="Proteomes" id="UP000028980"/>
    </source>
</evidence>
<dbReference type="InterPro" id="IPR024534">
    <property type="entry name" value="JetD_C"/>
</dbReference>
<dbReference type="Proteomes" id="UP000028980">
    <property type="component" value="Unassembled WGS sequence"/>
</dbReference>
<feature type="domain" description="DUF3322" evidence="2">
    <location>
        <begin position="5"/>
        <end position="183"/>
    </location>
</feature>
<evidence type="ECO:0008006" key="5">
    <source>
        <dbReference type="Google" id="ProtNLM"/>
    </source>
</evidence>
<dbReference type="InterPro" id="IPR024537">
    <property type="entry name" value="DUF3322"/>
</dbReference>
<evidence type="ECO:0000313" key="3">
    <source>
        <dbReference type="EMBL" id="GAK75593.1"/>
    </source>
</evidence>
<accession>A0A081D9J7</accession>
<feature type="domain" description="Wadjet protein JetD C-terminal" evidence="1">
    <location>
        <begin position="205"/>
        <end position="375"/>
    </location>
</feature>
<organism evidence="3 4">
    <name type="scientific">Nonlabens ulvanivorans</name>
    <name type="common">Persicivirga ulvanivorans</name>
    <dbReference type="NCBI Taxonomy" id="906888"/>
    <lineage>
        <taxon>Bacteria</taxon>
        <taxon>Pseudomonadati</taxon>
        <taxon>Bacteroidota</taxon>
        <taxon>Flavobacteriia</taxon>
        <taxon>Flavobacteriales</taxon>
        <taxon>Flavobacteriaceae</taxon>
        <taxon>Nonlabens</taxon>
    </lineage>
</organism>
<dbReference type="Pfam" id="PF09983">
    <property type="entry name" value="JetD_C"/>
    <property type="match status" value="1"/>
</dbReference>
<sequence length="380" mass="43959">MISPLDIKKKAGSQFKKYLSSIITDTEFFPLIIRGNKKPSENIAKFQAEIASLVQFSKEKKGFGYSIEFITVNTRNRAKQDLPSSITFDSEEDYLKFIEKEKETINFKNDAKLLLVSYPELEDFVINKPDKIIKQAGKWNSIIKVLDFFKSNPKPNLYIRELPIAVHTKFIEKNKGIIREILDLLLDEVNLITSNKFEIHFNLKYSEPLVRFKILDQNIADISFSGVNDLALPLSHFNRLNLNISKVIIVENKTSLYTTLTLPDMTNTIAVFGQGFGVSNLKNIEWLKTKEIQYWGDFDAHGFEILSQVRGYYPQTKSVLMNKNTFDKFFENDKGAGTKVSQLDNLTEAESKLHRFLLENNYRLEQEKIPNDYVIKHFIL</sequence>
<gene>
    <name evidence="3" type="ORF">JCM19296_1185</name>
</gene>
<dbReference type="AlphaFoldDB" id="A0A081D9J7"/>
<evidence type="ECO:0000259" key="1">
    <source>
        <dbReference type="Pfam" id="PF09983"/>
    </source>
</evidence>
<proteinExistence type="predicted"/>
<comment type="caution">
    <text evidence="3">The sequence shown here is derived from an EMBL/GenBank/DDBJ whole genome shotgun (WGS) entry which is preliminary data.</text>
</comment>
<protein>
    <recommendedName>
        <fullName evidence="5">Wadjet protein JetD C-terminal domain-containing protein</fullName>
    </recommendedName>
</protein>
<dbReference type="EMBL" id="BBLG01000002">
    <property type="protein sequence ID" value="GAK75593.1"/>
    <property type="molecule type" value="Genomic_DNA"/>
</dbReference>